<dbReference type="AlphaFoldDB" id="A0A839GGQ0"/>
<comment type="caution">
    <text evidence="1">The sequence shown here is derived from an EMBL/GenBank/DDBJ whole genome shotgun (WGS) entry which is preliminary data.</text>
</comment>
<name>A0A839GGQ0_9BACT</name>
<keyword evidence="2" id="KW-1185">Reference proteome</keyword>
<accession>A0A839GGQ0</accession>
<dbReference type="EMBL" id="JACJIQ010000005">
    <property type="protein sequence ID" value="MBA9076763.1"/>
    <property type="molecule type" value="Genomic_DNA"/>
</dbReference>
<dbReference type="InterPro" id="IPR008930">
    <property type="entry name" value="Terpenoid_cyclase/PrenylTrfase"/>
</dbReference>
<organism evidence="1 2">
    <name type="scientific">Rufibacter quisquiliarum</name>
    <dbReference type="NCBI Taxonomy" id="1549639"/>
    <lineage>
        <taxon>Bacteria</taxon>
        <taxon>Pseudomonadati</taxon>
        <taxon>Bacteroidota</taxon>
        <taxon>Cytophagia</taxon>
        <taxon>Cytophagales</taxon>
        <taxon>Hymenobacteraceae</taxon>
        <taxon>Rufibacter</taxon>
    </lineage>
</organism>
<protein>
    <submittedName>
        <fullName evidence="1">Uncharacterized protein</fullName>
    </submittedName>
</protein>
<evidence type="ECO:0000313" key="1">
    <source>
        <dbReference type="EMBL" id="MBA9076763.1"/>
    </source>
</evidence>
<dbReference type="RefSeq" id="WP_182512506.1">
    <property type="nucleotide sequence ID" value="NZ_JACJIQ010000005.1"/>
</dbReference>
<dbReference type="SUPFAM" id="SSF48239">
    <property type="entry name" value="Terpenoid cyclases/Protein prenyltransferases"/>
    <property type="match status" value="1"/>
</dbReference>
<evidence type="ECO:0000313" key="2">
    <source>
        <dbReference type="Proteomes" id="UP000563094"/>
    </source>
</evidence>
<sequence length="288" mass="33212">MADTALELKIGIDNGEKYSDNQIIDKLQKSELVAELTSNLPEKPLALTWRLICISEIPFSYKLDYTQKLICKVYEKLSTPFGFSLSGDEKMFLPCYNAMIVSALCRLGRANDQQVQSAVEWINTNQPMQKGQKVELPNFNFDKYGGCFKNTPCYIGLAKSVFALRDFKEQTNGTKYDKQLKKGTNYILQHKFFKRLSKDEPITKHITDISFPETYHLNAVELLRFAKKTNLLLHENAADLIDLINKRQNKHGKWKNSFTYKADGYIIFDKDPKESQWTTQIIKQALKV</sequence>
<dbReference type="Proteomes" id="UP000563094">
    <property type="component" value="Unassembled WGS sequence"/>
</dbReference>
<reference evidence="1 2" key="1">
    <citation type="submission" date="2020-08" db="EMBL/GenBank/DDBJ databases">
        <title>Genomic Encyclopedia of Type Strains, Phase IV (KMG-IV): sequencing the most valuable type-strain genomes for metagenomic binning, comparative biology and taxonomic classification.</title>
        <authorList>
            <person name="Goeker M."/>
        </authorList>
    </citation>
    <scope>NUCLEOTIDE SEQUENCE [LARGE SCALE GENOMIC DNA]</scope>
    <source>
        <strain evidence="1 2">DSM 29854</strain>
    </source>
</reference>
<proteinExistence type="predicted"/>
<gene>
    <name evidence="1" type="ORF">FHS90_001471</name>
</gene>